<evidence type="ECO:0000313" key="4">
    <source>
        <dbReference type="Proteomes" id="UP000043699"/>
    </source>
</evidence>
<dbReference type="STRING" id="1499687.BN1080_02608"/>
<dbReference type="AlphaFoldDB" id="A0A098EMT5"/>
<evidence type="ECO:0000259" key="2">
    <source>
        <dbReference type="Pfam" id="PF17479"/>
    </source>
</evidence>
<dbReference type="Pfam" id="PF11258">
    <property type="entry name" value="DUF3048"/>
    <property type="match status" value="1"/>
</dbReference>
<dbReference type="InterPro" id="IPR023158">
    <property type="entry name" value="YerB-like_sf"/>
</dbReference>
<protein>
    <submittedName>
        <fullName evidence="3">Putative lipoprotein YerB</fullName>
    </submittedName>
</protein>
<dbReference type="InterPro" id="IPR035328">
    <property type="entry name" value="DUF3048_C"/>
</dbReference>
<dbReference type="SUPFAM" id="SSF159774">
    <property type="entry name" value="YerB-like"/>
    <property type="match status" value="1"/>
</dbReference>
<dbReference type="RefSeq" id="WP_052654612.1">
    <property type="nucleotide sequence ID" value="NZ_CCXS01000001.1"/>
</dbReference>
<dbReference type="EMBL" id="CCXS01000001">
    <property type="protein sequence ID" value="CEG23609.1"/>
    <property type="molecule type" value="Genomic_DNA"/>
</dbReference>
<evidence type="ECO:0000313" key="3">
    <source>
        <dbReference type="EMBL" id="CEG23609.1"/>
    </source>
</evidence>
<feature type="domain" description="DUF3048" evidence="1">
    <location>
        <begin position="55"/>
        <end position="192"/>
    </location>
</feature>
<accession>A0A098EMT5</accession>
<keyword evidence="3" id="KW-0449">Lipoprotein</keyword>
<dbReference type="Proteomes" id="UP000043699">
    <property type="component" value="Unassembled WGS sequence"/>
</dbReference>
<evidence type="ECO:0000259" key="1">
    <source>
        <dbReference type="Pfam" id="PF11258"/>
    </source>
</evidence>
<reference evidence="3 4" key="1">
    <citation type="submission" date="2014-09" db="EMBL/GenBank/DDBJ databases">
        <authorList>
            <person name="Urmite Genomes Urmite Genomes"/>
        </authorList>
    </citation>
    <scope>NUCLEOTIDE SEQUENCE [LARGE SCALE GENOMIC DNA]</scope>
    <source>
        <strain evidence="3 4">ES2</strain>
    </source>
</reference>
<feature type="domain" description="DUF3048" evidence="2">
    <location>
        <begin position="231"/>
        <end position="333"/>
    </location>
</feature>
<name>A0A098EMT5_9BACL</name>
<proteinExistence type="predicted"/>
<dbReference type="InterPro" id="IPR021416">
    <property type="entry name" value="DUF3048_N"/>
</dbReference>
<keyword evidence="4" id="KW-1185">Reference proteome</keyword>
<dbReference type="OrthoDB" id="9779102at2"/>
<gene>
    <name evidence="3" type="primary">yerB</name>
    <name evidence="3" type="ORF">BN1080_02608</name>
</gene>
<organism evidence="3 4">
    <name type="scientific">Planococcus massiliensis</name>
    <dbReference type="NCBI Taxonomy" id="1499687"/>
    <lineage>
        <taxon>Bacteria</taxon>
        <taxon>Bacillati</taxon>
        <taxon>Bacillota</taxon>
        <taxon>Bacilli</taxon>
        <taxon>Bacillales</taxon>
        <taxon>Caryophanaceae</taxon>
        <taxon>Planococcus</taxon>
    </lineage>
</organism>
<dbReference type="Gene3D" id="3.50.90.10">
    <property type="entry name" value="YerB-like"/>
    <property type="match status" value="1"/>
</dbReference>
<dbReference type="Pfam" id="PF17479">
    <property type="entry name" value="DUF3048_C"/>
    <property type="match status" value="1"/>
</dbReference>
<sequence length="350" mass="38282">MKKKTWIIGGIVLLAAAAAAVFWMVNEKKEEPAEPEEIVEPNLPVGETENFTAPFTGVASQQELTQRPIMAVINNHPAARPQTGLTEADMVFELLAEGNVTRFLALYQSELPNQVGPIRSARDYFVKLAANYDAFFVAHGYSPDAKRLLDAGAVDHINGMAFDGTLFQRSTDRIAPHNSYITFDNIKTGMEMVGAASSFKGESAYHFYDNSESAKLMEQASSIEVAYGADPMFRNVYTYDETTHRYSRSSGGVLTGDKESLEVMEVANVLFFETAHDVIDDKGRLAIDLESGGDALVFHGGGRLEAEWTVENGMLVPVQNGEPVKLAPGKTWIHLIPENPGLEGMISTTP</sequence>